<accession>J5KH76</accession>
<evidence type="ECO:0000313" key="2">
    <source>
        <dbReference type="Proteomes" id="UP000010116"/>
    </source>
</evidence>
<proteinExistence type="predicted"/>
<gene>
    <name evidence="1" type="ORF">NT02SARS_1225</name>
</gene>
<organism evidence="1 2">
    <name type="scientific">SAR86 cluster bacterium SAR86B</name>
    <dbReference type="NCBI Taxonomy" id="1123867"/>
    <lineage>
        <taxon>Bacteria</taxon>
        <taxon>Pseudomonadati</taxon>
        <taxon>Pseudomonadota</taxon>
        <taxon>Gammaproteobacteria</taxon>
        <taxon>SAR86 cluster</taxon>
    </lineage>
</organism>
<sequence length="97" mass="11518">MNLKDKHKQIENLFKSIFADLPFVKISYESNLVSVIDTSKDNSDPPRVDIIEGDIYIIDFWDGYSAGDRIKEKNLEKSLKYFKKFLKKLHKQIVRFY</sequence>
<evidence type="ECO:0000313" key="1">
    <source>
        <dbReference type="EMBL" id="EJP72366.1"/>
    </source>
</evidence>
<name>J5KH76_9GAMM</name>
<reference evidence="1 2" key="1">
    <citation type="journal article" date="2012" name="ISME J.">
        <title>Genomic insights to SAR86, an abundant and uncultivated marine bacterial lineage.</title>
        <authorList>
            <person name="Dupont C.L."/>
            <person name="Rusch D.B."/>
            <person name="Yooseph S."/>
            <person name="Lombardo M.J."/>
            <person name="Richter R.A."/>
            <person name="Valas R."/>
            <person name="Novotny M."/>
            <person name="Yee-Greenbaum J."/>
            <person name="Selengut J.D."/>
            <person name="Haft D.H."/>
            <person name="Halpern A.L."/>
            <person name="Lasken R.S."/>
            <person name="Nealson K."/>
            <person name="Friedman R."/>
            <person name="Venter J.C."/>
        </authorList>
    </citation>
    <scope>NUCLEOTIDE SEQUENCE [LARGE SCALE GENOMIC DNA]</scope>
</reference>
<dbReference type="AlphaFoldDB" id="J5KH76"/>
<dbReference type="HOGENOM" id="CLU_2345045_0_0_6"/>
<dbReference type="Proteomes" id="UP000010116">
    <property type="component" value="Unassembled WGS sequence"/>
</dbReference>
<protein>
    <submittedName>
        <fullName evidence="1">Uncharacterized protein</fullName>
    </submittedName>
</protein>
<dbReference type="EMBL" id="JH611193">
    <property type="protein sequence ID" value="EJP72366.1"/>
    <property type="molecule type" value="Genomic_DNA"/>
</dbReference>